<dbReference type="OrthoDB" id="9812367at2"/>
<name>A0A8F3E0J3_9PROT</name>
<dbReference type="Proteomes" id="UP000683551">
    <property type="component" value="Chromosome"/>
</dbReference>
<dbReference type="EMBL" id="CP071137">
    <property type="protein sequence ID" value="QWY77577.1"/>
    <property type="molecule type" value="Genomic_DNA"/>
</dbReference>
<evidence type="ECO:0000313" key="3">
    <source>
        <dbReference type="Proteomes" id="UP000075653"/>
    </source>
</evidence>
<sequence>MENIMIHVRFNNDATVSEIGERPSALTAQNWFNHLSRNTQNCYESLSGGRGVFRLSTEQLNVLKQEISV</sequence>
<keyword evidence="3" id="KW-1185">Reference proteome</keyword>
<reference evidence="2" key="2">
    <citation type="submission" date="2021-02" db="EMBL/GenBank/DDBJ databases">
        <title>Comparative genomics of Ferrovum myxofaciens strains, predominant extremophile bacteria forming large biofilm stalactites in acid mine ecosystems.</title>
        <authorList>
            <person name="Burkartova K."/>
            <person name="Ridl J."/>
            <person name="Pajer P."/>
            <person name="Falteisek L."/>
        </authorList>
    </citation>
    <scope>NUCLEOTIDE SEQUENCE</scope>
    <source>
        <strain evidence="2">MI1III</strain>
    </source>
</reference>
<accession>A0A8F3E0J3</accession>
<reference evidence="1 3" key="1">
    <citation type="submission" date="2016-01" db="EMBL/GenBank/DDBJ databases">
        <title>Genome sequence of the acidophilic iron oxidising Ferrovum strain Z-31.</title>
        <authorList>
            <person name="Poehlein A."/>
            <person name="Ullrich S.R."/>
            <person name="Schloemann M."/>
            <person name="Muehling M."/>
            <person name="Daniel R."/>
        </authorList>
    </citation>
    <scope>NUCLEOTIDE SEQUENCE [LARGE SCALE GENOMIC DNA]</scope>
    <source>
        <strain evidence="1 3">Z-31</strain>
    </source>
</reference>
<protein>
    <submittedName>
        <fullName evidence="1">Uncharacterized protein</fullName>
    </submittedName>
</protein>
<proteinExistence type="predicted"/>
<organism evidence="1 3">
    <name type="scientific">Ferrovum myxofaciens</name>
    <dbReference type="NCBI Taxonomy" id="416213"/>
    <lineage>
        <taxon>Bacteria</taxon>
        <taxon>Pseudomonadati</taxon>
        <taxon>Pseudomonadota</taxon>
        <taxon>Betaproteobacteria</taxon>
        <taxon>Ferrovales</taxon>
        <taxon>Ferrovaceae</taxon>
        <taxon>Ferrovum</taxon>
    </lineage>
</organism>
<evidence type="ECO:0000313" key="1">
    <source>
        <dbReference type="EMBL" id="KXW58766.1"/>
    </source>
</evidence>
<dbReference type="GeneID" id="301710947"/>
<dbReference type="RefSeq" id="WP_031595773.1">
    <property type="nucleotide sequence ID" value="NZ_CP053675.1"/>
</dbReference>
<accession>A0A149W022</accession>
<dbReference type="PATRIC" id="fig|1789004.3.peg.646"/>
<dbReference type="Proteomes" id="UP000075653">
    <property type="component" value="Unassembled WGS sequence"/>
</dbReference>
<evidence type="ECO:0000313" key="2">
    <source>
        <dbReference type="EMBL" id="QWY77577.1"/>
    </source>
</evidence>
<dbReference type="EMBL" id="LRRD01000010">
    <property type="protein sequence ID" value="KXW58766.1"/>
    <property type="molecule type" value="Genomic_DNA"/>
</dbReference>
<dbReference type="AlphaFoldDB" id="A0A8F3E0J3"/>
<gene>
    <name evidence="1" type="ORF">FEMY_06420</name>
    <name evidence="2" type="ORF">JZL65_00370</name>
</gene>